<dbReference type="PRINTS" id="PR00625">
    <property type="entry name" value="JDOMAIN"/>
</dbReference>
<evidence type="ECO:0000313" key="3">
    <source>
        <dbReference type="Proteomes" id="UP001374579"/>
    </source>
</evidence>
<dbReference type="InterPro" id="IPR051100">
    <property type="entry name" value="DnaJ_subfamily_B/C"/>
</dbReference>
<dbReference type="PANTHER" id="PTHR43908">
    <property type="entry name" value="AT29763P-RELATED"/>
    <property type="match status" value="1"/>
</dbReference>
<dbReference type="GO" id="GO:0030544">
    <property type="term" value="F:Hsp70 protein binding"/>
    <property type="evidence" value="ECO:0007669"/>
    <property type="project" value="TreeGrafter"/>
</dbReference>
<dbReference type="InterPro" id="IPR036869">
    <property type="entry name" value="J_dom_sf"/>
</dbReference>
<dbReference type="Pfam" id="PF00226">
    <property type="entry name" value="DnaJ"/>
    <property type="match status" value="1"/>
</dbReference>
<evidence type="ECO:0000313" key="2">
    <source>
        <dbReference type="EMBL" id="KAK7091089.1"/>
    </source>
</evidence>
<dbReference type="GO" id="GO:0005789">
    <property type="term" value="C:endoplasmic reticulum membrane"/>
    <property type="evidence" value="ECO:0007669"/>
    <property type="project" value="TreeGrafter"/>
</dbReference>
<evidence type="ECO:0000259" key="1">
    <source>
        <dbReference type="PROSITE" id="PS50076"/>
    </source>
</evidence>
<dbReference type="SMART" id="SM00271">
    <property type="entry name" value="DnaJ"/>
    <property type="match status" value="1"/>
</dbReference>
<dbReference type="SUPFAM" id="SSF46565">
    <property type="entry name" value="Chaperone J-domain"/>
    <property type="match status" value="1"/>
</dbReference>
<dbReference type="PROSITE" id="PS50076">
    <property type="entry name" value="DNAJ_2"/>
    <property type="match status" value="1"/>
</dbReference>
<sequence>MAYTHIRERKRCLEVLGLTHSASEEDVRKAYRTLALQFHPDKNKSDNATERFQEIQGAYKYLREGPGVVHMHEDSDDDDDGIPIFILIRLFPWLFSGEYTYEI</sequence>
<protein>
    <recommendedName>
        <fullName evidence="1">J domain-containing protein</fullName>
    </recommendedName>
</protein>
<reference evidence="2 3" key="1">
    <citation type="submission" date="2024-02" db="EMBL/GenBank/DDBJ databases">
        <title>Chromosome-scale genome assembly of the rough periwinkle Littorina saxatilis.</title>
        <authorList>
            <person name="De Jode A."/>
            <person name="Faria R."/>
            <person name="Formenti G."/>
            <person name="Sims Y."/>
            <person name="Smith T.P."/>
            <person name="Tracey A."/>
            <person name="Wood J.M.D."/>
            <person name="Zagrodzka Z.B."/>
            <person name="Johannesson K."/>
            <person name="Butlin R.K."/>
            <person name="Leder E.H."/>
        </authorList>
    </citation>
    <scope>NUCLEOTIDE SEQUENCE [LARGE SCALE GENOMIC DNA]</scope>
    <source>
        <strain evidence="2">Snail1</strain>
        <tissue evidence="2">Muscle</tissue>
    </source>
</reference>
<accession>A0AAN9AQX9</accession>
<dbReference type="AlphaFoldDB" id="A0AAN9AQX9"/>
<organism evidence="2 3">
    <name type="scientific">Littorina saxatilis</name>
    <dbReference type="NCBI Taxonomy" id="31220"/>
    <lineage>
        <taxon>Eukaryota</taxon>
        <taxon>Metazoa</taxon>
        <taxon>Spiralia</taxon>
        <taxon>Lophotrochozoa</taxon>
        <taxon>Mollusca</taxon>
        <taxon>Gastropoda</taxon>
        <taxon>Caenogastropoda</taxon>
        <taxon>Littorinimorpha</taxon>
        <taxon>Littorinoidea</taxon>
        <taxon>Littorinidae</taxon>
        <taxon>Littorina</taxon>
    </lineage>
</organism>
<proteinExistence type="predicted"/>
<comment type="caution">
    <text evidence="2">The sequence shown here is derived from an EMBL/GenBank/DDBJ whole genome shotgun (WGS) entry which is preliminary data.</text>
</comment>
<dbReference type="CDD" id="cd06257">
    <property type="entry name" value="DnaJ"/>
    <property type="match status" value="1"/>
</dbReference>
<name>A0AAN9AQX9_9CAEN</name>
<dbReference type="InterPro" id="IPR001623">
    <property type="entry name" value="DnaJ_domain"/>
</dbReference>
<dbReference type="GO" id="GO:0071218">
    <property type="term" value="P:cellular response to misfolded protein"/>
    <property type="evidence" value="ECO:0007669"/>
    <property type="project" value="TreeGrafter"/>
</dbReference>
<dbReference type="Gene3D" id="1.10.287.110">
    <property type="entry name" value="DnaJ domain"/>
    <property type="match status" value="1"/>
</dbReference>
<dbReference type="Proteomes" id="UP001374579">
    <property type="component" value="Unassembled WGS sequence"/>
</dbReference>
<gene>
    <name evidence="2" type="ORF">V1264_008820</name>
</gene>
<feature type="domain" description="J" evidence="1">
    <location>
        <begin position="11"/>
        <end position="81"/>
    </location>
</feature>
<dbReference type="PANTHER" id="PTHR43908:SF3">
    <property type="entry name" value="AT29763P-RELATED"/>
    <property type="match status" value="1"/>
</dbReference>
<dbReference type="EMBL" id="JBAMIC010000022">
    <property type="protein sequence ID" value="KAK7091089.1"/>
    <property type="molecule type" value="Genomic_DNA"/>
</dbReference>
<keyword evidence="3" id="KW-1185">Reference proteome</keyword>